<keyword evidence="2" id="KW-0902">Two-component regulatory system</keyword>
<dbReference type="InterPro" id="IPR039420">
    <property type="entry name" value="WalR-like"/>
</dbReference>
<dbReference type="Pfam" id="PF00486">
    <property type="entry name" value="Trans_reg_C"/>
    <property type="match status" value="1"/>
</dbReference>
<dbReference type="PROSITE" id="PS51755">
    <property type="entry name" value="OMPR_PHOB"/>
    <property type="match status" value="1"/>
</dbReference>
<dbReference type="Proteomes" id="UP001597380">
    <property type="component" value="Unassembled WGS sequence"/>
</dbReference>
<evidence type="ECO:0000256" key="7">
    <source>
        <dbReference type="PROSITE-ProRule" id="PRU01091"/>
    </source>
</evidence>
<sequence length="228" mass="25289">MKILLIEDNATIAKQIVEFLSGQHWQVDYARDGEQGIALALNDIFDVILLDLNLPDVDGLDVCEAIKQQAQVVPPILMLTARGSFEDKSAGFHRGADDYLTKPFDLRELALRCQALARRSELHQSQTIDVGELTLDLSNKTACRQGQPLQLTSIGFQLLALLAKSYPQPVSRALIIHTLWADEPPDSDALKSHIYSLRKSLDKPFSSAMLKTVMNLGYRLEVSSDADS</sequence>
<feature type="domain" description="OmpR/PhoB-type" evidence="9">
    <location>
        <begin position="125"/>
        <end position="222"/>
    </location>
</feature>
<protein>
    <submittedName>
        <fullName evidence="10">Response regulator transcription factor</fullName>
    </submittedName>
</protein>
<evidence type="ECO:0000256" key="1">
    <source>
        <dbReference type="ARBA" id="ARBA00022553"/>
    </source>
</evidence>
<feature type="DNA-binding region" description="OmpR/PhoB-type" evidence="7">
    <location>
        <begin position="125"/>
        <end position="222"/>
    </location>
</feature>
<keyword evidence="4 7" id="KW-0238">DNA-binding</keyword>
<dbReference type="InterPro" id="IPR001867">
    <property type="entry name" value="OmpR/PhoB-type_DNA-bd"/>
</dbReference>
<dbReference type="CDD" id="cd00383">
    <property type="entry name" value="trans_reg_C"/>
    <property type="match status" value="1"/>
</dbReference>
<evidence type="ECO:0000256" key="6">
    <source>
        <dbReference type="PROSITE-ProRule" id="PRU00169"/>
    </source>
</evidence>
<proteinExistence type="predicted"/>
<dbReference type="SMART" id="SM00862">
    <property type="entry name" value="Trans_reg_C"/>
    <property type="match status" value="1"/>
</dbReference>
<evidence type="ECO:0000259" key="8">
    <source>
        <dbReference type="PROSITE" id="PS50110"/>
    </source>
</evidence>
<keyword evidence="5" id="KW-0804">Transcription</keyword>
<feature type="domain" description="Response regulatory" evidence="8">
    <location>
        <begin position="2"/>
        <end position="117"/>
    </location>
</feature>
<organism evidence="10 11">
    <name type="scientific">Corallincola platygyrae</name>
    <dbReference type="NCBI Taxonomy" id="1193278"/>
    <lineage>
        <taxon>Bacteria</taxon>
        <taxon>Pseudomonadati</taxon>
        <taxon>Pseudomonadota</taxon>
        <taxon>Gammaproteobacteria</taxon>
        <taxon>Alteromonadales</taxon>
        <taxon>Psychromonadaceae</taxon>
        <taxon>Corallincola</taxon>
    </lineage>
</organism>
<evidence type="ECO:0000256" key="2">
    <source>
        <dbReference type="ARBA" id="ARBA00023012"/>
    </source>
</evidence>
<dbReference type="PANTHER" id="PTHR48111:SF22">
    <property type="entry name" value="REGULATOR OF RPOS"/>
    <property type="match status" value="1"/>
</dbReference>
<dbReference type="RefSeq" id="WP_345340554.1">
    <property type="nucleotide sequence ID" value="NZ_BAABLI010000015.1"/>
</dbReference>
<dbReference type="Gene3D" id="6.10.250.690">
    <property type="match status" value="1"/>
</dbReference>
<evidence type="ECO:0000256" key="4">
    <source>
        <dbReference type="ARBA" id="ARBA00023125"/>
    </source>
</evidence>
<reference evidence="11" key="1">
    <citation type="journal article" date="2019" name="Int. J. Syst. Evol. Microbiol.">
        <title>The Global Catalogue of Microorganisms (GCM) 10K type strain sequencing project: providing services to taxonomists for standard genome sequencing and annotation.</title>
        <authorList>
            <consortium name="The Broad Institute Genomics Platform"/>
            <consortium name="The Broad Institute Genome Sequencing Center for Infectious Disease"/>
            <person name="Wu L."/>
            <person name="Ma J."/>
        </authorList>
    </citation>
    <scope>NUCLEOTIDE SEQUENCE [LARGE SCALE GENOMIC DNA]</scope>
    <source>
        <strain evidence="11">CGMCC 1.10992</strain>
    </source>
</reference>
<keyword evidence="3" id="KW-0805">Transcription regulation</keyword>
<gene>
    <name evidence="10" type="ORF">ACFSJ3_15440</name>
</gene>
<keyword evidence="1 6" id="KW-0597">Phosphoprotein</keyword>
<name>A0ABW4XSB5_9GAMM</name>
<dbReference type="PROSITE" id="PS50110">
    <property type="entry name" value="RESPONSE_REGULATORY"/>
    <property type="match status" value="1"/>
</dbReference>
<dbReference type="InterPro" id="IPR011006">
    <property type="entry name" value="CheY-like_superfamily"/>
</dbReference>
<dbReference type="Pfam" id="PF00072">
    <property type="entry name" value="Response_reg"/>
    <property type="match status" value="1"/>
</dbReference>
<comment type="caution">
    <text evidence="10">The sequence shown here is derived from an EMBL/GenBank/DDBJ whole genome shotgun (WGS) entry which is preliminary data.</text>
</comment>
<dbReference type="InterPro" id="IPR001789">
    <property type="entry name" value="Sig_transdc_resp-reg_receiver"/>
</dbReference>
<dbReference type="InterPro" id="IPR036388">
    <property type="entry name" value="WH-like_DNA-bd_sf"/>
</dbReference>
<accession>A0ABW4XSB5</accession>
<dbReference type="Gene3D" id="1.10.10.10">
    <property type="entry name" value="Winged helix-like DNA-binding domain superfamily/Winged helix DNA-binding domain"/>
    <property type="match status" value="1"/>
</dbReference>
<keyword evidence="11" id="KW-1185">Reference proteome</keyword>
<evidence type="ECO:0000313" key="10">
    <source>
        <dbReference type="EMBL" id="MFD2097391.1"/>
    </source>
</evidence>
<evidence type="ECO:0000256" key="5">
    <source>
        <dbReference type="ARBA" id="ARBA00023163"/>
    </source>
</evidence>
<feature type="modified residue" description="4-aspartylphosphate" evidence="6">
    <location>
        <position position="51"/>
    </location>
</feature>
<evidence type="ECO:0000256" key="3">
    <source>
        <dbReference type="ARBA" id="ARBA00023015"/>
    </source>
</evidence>
<dbReference type="Gene3D" id="3.40.50.2300">
    <property type="match status" value="1"/>
</dbReference>
<dbReference type="EMBL" id="JBHUHT010000017">
    <property type="protein sequence ID" value="MFD2097391.1"/>
    <property type="molecule type" value="Genomic_DNA"/>
</dbReference>
<dbReference type="PANTHER" id="PTHR48111">
    <property type="entry name" value="REGULATOR OF RPOS"/>
    <property type="match status" value="1"/>
</dbReference>
<dbReference type="SUPFAM" id="SSF52172">
    <property type="entry name" value="CheY-like"/>
    <property type="match status" value="1"/>
</dbReference>
<dbReference type="SMART" id="SM00448">
    <property type="entry name" value="REC"/>
    <property type="match status" value="1"/>
</dbReference>
<evidence type="ECO:0000259" key="9">
    <source>
        <dbReference type="PROSITE" id="PS51755"/>
    </source>
</evidence>
<evidence type="ECO:0000313" key="11">
    <source>
        <dbReference type="Proteomes" id="UP001597380"/>
    </source>
</evidence>